<dbReference type="AlphaFoldDB" id="A0A0W8G822"/>
<sequence>MNRSSALRQGSRGLLAILAVVCVVAGCAELTARHLDSRHWNPQARQTLDMRHWRFDFISVPTRDSYGVKGTATALADTLPAWVDRVQELTLTAYLRDAAGTVLAQDEKTYLPMSLADATAVSFDFFLAPKVKRPDTSLSVSFGYRTVFTSTAAVRAAAGGNLPSQFVFFAGEAALVRE</sequence>
<comment type="caution">
    <text evidence="1">The sequence shown here is derived from an EMBL/GenBank/DDBJ whole genome shotgun (WGS) entry which is preliminary data.</text>
</comment>
<protein>
    <submittedName>
        <fullName evidence="1">Putative lipoprotein</fullName>
    </submittedName>
</protein>
<organism evidence="1">
    <name type="scientific">hydrocarbon metagenome</name>
    <dbReference type="NCBI Taxonomy" id="938273"/>
    <lineage>
        <taxon>unclassified sequences</taxon>
        <taxon>metagenomes</taxon>
        <taxon>ecological metagenomes</taxon>
    </lineage>
</organism>
<dbReference type="PROSITE" id="PS51257">
    <property type="entry name" value="PROKAR_LIPOPROTEIN"/>
    <property type="match status" value="1"/>
</dbReference>
<gene>
    <name evidence="1" type="ORF">ASZ90_000791</name>
</gene>
<proteinExistence type="predicted"/>
<dbReference type="EMBL" id="LNQE01000102">
    <property type="protein sequence ID" value="KUG29306.1"/>
    <property type="molecule type" value="Genomic_DNA"/>
</dbReference>
<name>A0A0W8G822_9ZZZZ</name>
<keyword evidence="1" id="KW-0449">Lipoprotein</keyword>
<evidence type="ECO:0000313" key="1">
    <source>
        <dbReference type="EMBL" id="KUG29306.1"/>
    </source>
</evidence>
<reference evidence="1" key="1">
    <citation type="journal article" date="2015" name="Proc. Natl. Acad. Sci. U.S.A.">
        <title>Networks of energetic and metabolic interactions define dynamics in microbial communities.</title>
        <authorList>
            <person name="Embree M."/>
            <person name="Liu J.K."/>
            <person name="Al-Bassam M.M."/>
            <person name="Zengler K."/>
        </authorList>
    </citation>
    <scope>NUCLEOTIDE SEQUENCE</scope>
</reference>
<accession>A0A0W8G822</accession>